<dbReference type="Proteomes" id="UP000540423">
    <property type="component" value="Unassembled WGS sequence"/>
</dbReference>
<feature type="transmembrane region" description="Helical" evidence="2">
    <location>
        <begin position="87"/>
        <end position="106"/>
    </location>
</feature>
<reference evidence="3 4" key="1">
    <citation type="submission" date="2020-08" db="EMBL/GenBank/DDBJ databases">
        <title>Genomic Encyclopedia of Type Strains, Phase IV (KMG-IV): sequencing the most valuable type-strain genomes for metagenomic binning, comparative biology and taxonomic classification.</title>
        <authorList>
            <person name="Goeker M."/>
        </authorList>
    </citation>
    <scope>NUCLEOTIDE SEQUENCE [LARGE SCALE GENOMIC DNA]</scope>
    <source>
        <strain evidence="3 4">DSM 40141</strain>
    </source>
</reference>
<dbReference type="EMBL" id="JACHEM010000010">
    <property type="protein sequence ID" value="MBB6437644.1"/>
    <property type="molecule type" value="Genomic_DNA"/>
</dbReference>
<keyword evidence="2" id="KW-0812">Transmembrane</keyword>
<keyword evidence="2" id="KW-0472">Membrane</keyword>
<feature type="transmembrane region" description="Helical" evidence="2">
    <location>
        <begin position="112"/>
        <end position="130"/>
    </location>
</feature>
<organism evidence="3 4">
    <name type="scientific">Streptomyces candidus</name>
    <dbReference type="NCBI Taxonomy" id="67283"/>
    <lineage>
        <taxon>Bacteria</taxon>
        <taxon>Bacillati</taxon>
        <taxon>Actinomycetota</taxon>
        <taxon>Actinomycetes</taxon>
        <taxon>Kitasatosporales</taxon>
        <taxon>Streptomycetaceae</taxon>
        <taxon>Streptomyces</taxon>
    </lineage>
</organism>
<proteinExistence type="predicted"/>
<name>A0A7X0HJR8_9ACTN</name>
<feature type="region of interest" description="Disordered" evidence="1">
    <location>
        <begin position="150"/>
        <end position="218"/>
    </location>
</feature>
<evidence type="ECO:0000313" key="4">
    <source>
        <dbReference type="Proteomes" id="UP000540423"/>
    </source>
</evidence>
<accession>A0A7X0HJR8</accession>
<evidence type="ECO:0000313" key="3">
    <source>
        <dbReference type="EMBL" id="MBB6437644.1"/>
    </source>
</evidence>
<evidence type="ECO:0000256" key="2">
    <source>
        <dbReference type="SAM" id="Phobius"/>
    </source>
</evidence>
<feature type="transmembrane region" description="Helical" evidence="2">
    <location>
        <begin position="54"/>
        <end position="80"/>
    </location>
</feature>
<gene>
    <name evidence="3" type="ORF">HNQ79_004145</name>
</gene>
<feature type="transmembrane region" description="Helical" evidence="2">
    <location>
        <begin position="30"/>
        <end position="48"/>
    </location>
</feature>
<dbReference type="InterPro" id="IPR046096">
    <property type="entry name" value="DUF6114"/>
</dbReference>
<evidence type="ECO:0008006" key="5">
    <source>
        <dbReference type="Google" id="ProtNLM"/>
    </source>
</evidence>
<keyword evidence="4" id="KW-1185">Reference proteome</keyword>
<dbReference type="AlphaFoldDB" id="A0A7X0HJR8"/>
<sequence length="218" mass="22393">MSAETTVPSQGRDVHYWRLRFRAWRGVRPFWAGLLTLVGGVPIMYFPYNDVKMGALTITMATTAGAGSLIIGVLLVTLGLTMWFHSIVRIFAGVASILLALVSIPVSNLGGFLFGFLLSMVGGAMSIAWAPARTDAHPYAVAPGTEPGGYGGASSAPAAAPAADPAAVAPATGRTTALDLSKPEGTAADTHLPAPPPSRGTDTTDTSVDADGRRNSAG</sequence>
<dbReference type="RefSeq" id="WP_185033113.1">
    <property type="nucleotide sequence ID" value="NZ_BNBN01000013.1"/>
</dbReference>
<protein>
    <recommendedName>
        <fullName evidence="5">Integral membrane protein</fullName>
    </recommendedName>
</protein>
<evidence type="ECO:0000256" key="1">
    <source>
        <dbReference type="SAM" id="MobiDB-lite"/>
    </source>
</evidence>
<dbReference type="Pfam" id="PF19609">
    <property type="entry name" value="DUF6114"/>
    <property type="match status" value="1"/>
</dbReference>
<feature type="compositionally biased region" description="Low complexity" evidence="1">
    <location>
        <begin position="153"/>
        <end position="173"/>
    </location>
</feature>
<comment type="caution">
    <text evidence="3">The sequence shown here is derived from an EMBL/GenBank/DDBJ whole genome shotgun (WGS) entry which is preliminary data.</text>
</comment>
<keyword evidence="2" id="KW-1133">Transmembrane helix</keyword>